<name>A0A2M4D9Z6_ANODA</name>
<evidence type="ECO:0000313" key="1">
    <source>
        <dbReference type="EMBL" id="MBW73868.1"/>
    </source>
</evidence>
<organism evidence="1">
    <name type="scientific">Anopheles darlingi</name>
    <name type="common">Mosquito</name>
    <dbReference type="NCBI Taxonomy" id="43151"/>
    <lineage>
        <taxon>Eukaryota</taxon>
        <taxon>Metazoa</taxon>
        <taxon>Ecdysozoa</taxon>
        <taxon>Arthropoda</taxon>
        <taxon>Hexapoda</taxon>
        <taxon>Insecta</taxon>
        <taxon>Pterygota</taxon>
        <taxon>Neoptera</taxon>
        <taxon>Endopterygota</taxon>
        <taxon>Diptera</taxon>
        <taxon>Nematocera</taxon>
        <taxon>Culicoidea</taxon>
        <taxon>Culicidae</taxon>
        <taxon>Anophelinae</taxon>
        <taxon>Anopheles</taxon>
    </lineage>
</organism>
<protein>
    <submittedName>
        <fullName evidence="1">Putative secreted protein</fullName>
    </submittedName>
</protein>
<reference evidence="1" key="1">
    <citation type="submission" date="2018-01" db="EMBL/GenBank/DDBJ databases">
        <title>An insight into the sialome of Amazonian anophelines.</title>
        <authorList>
            <person name="Ribeiro J.M."/>
            <person name="Scarpassa V."/>
            <person name="Calvo E."/>
        </authorList>
    </citation>
    <scope>NUCLEOTIDE SEQUENCE</scope>
</reference>
<dbReference type="AlphaFoldDB" id="A0A2M4D9Z6"/>
<proteinExistence type="predicted"/>
<accession>A0A2M4D9Z6</accession>
<sequence>MYVSSIIAAAAAAASSSYTPGTRVTFTIPARQRSWIPSSESFFSFLSESQMPKMCQLTREKANHYQ</sequence>
<dbReference type="EMBL" id="GGFL01009690">
    <property type="protein sequence ID" value="MBW73868.1"/>
    <property type="molecule type" value="Transcribed_RNA"/>
</dbReference>